<name>A0A066TUH7_9PSEU</name>
<dbReference type="RefSeq" id="WP_043786058.1">
    <property type="nucleotide sequence ID" value="NZ_JMQI01000062.1"/>
</dbReference>
<keyword evidence="2" id="KW-1185">Reference proteome</keyword>
<dbReference type="OrthoDB" id="3226017at2"/>
<dbReference type="STRING" id="287986.DV20_30060"/>
<dbReference type="InterPro" id="IPR006059">
    <property type="entry name" value="SBP"/>
</dbReference>
<protein>
    <submittedName>
        <fullName evidence="1">Sugar ABC transporter substrate-binding protein</fullName>
    </submittedName>
</protein>
<organism evidence="1 2">
    <name type="scientific">Amycolatopsis rifamycinica</name>
    <dbReference type="NCBI Taxonomy" id="287986"/>
    <lineage>
        <taxon>Bacteria</taxon>
        <taxon>Bacillati</taxon>
        <taxon>Actinomycetota</taxon>
        <taxon>Actinomycetes</taxon>
        <taxon>Pseudonocardiales</taxon>
        <taxon>Pseudonocardiaceae</taxon>
        <taxon>Amycolatopsis</taxon>
    </lineage>
</organism>
<dbReference type="EMBL" id="JMQI01000062">
    <property type="protein sequence ID" value="KDN18836.1"/>
    <property type="molecule type" value="Genomic_DNA"/>
</dbReference>
<gene>
    <name evidence="1" type="ORF">DV20_30060</name>
</gene>
<sequence>MRQIRRSAAFSAVAVLLVLIGGCGPGTPEPITLTISTFGQFGYEDLIPGYEFTHPGLTIRQVRTEQGGPYHQDLLAKLQNGQELADVQAVEEGHLADVLAHSDKFADLAEIGPPDVKPGRWLEWKYEAGRSKDGKLVGYGTDIGPLAMCYRKDLLEVAGLPTDPGSVKTMFATWDSFFKAGEKYVKRTKGKPWFDSSAQIFNAKVNQLPVGYLDRENHSTLETNTALRDAWNQVTGAVKQGQSAGLTAFADDGNNGLRTGAFATKVCPSWMLGVIEQQAGVTNAGKWALADAFPDGGGNWGGSFLTVPSSSPHQKEAAALAAWLTAPEQQLHAFRVSGNFPSQVEAFTSPDLLSEMNGYFGGALTGQVFVAQAQKVGKPQYKGPGDGKIQETVIAPALKAVEQGADPAAVWQQVLTGVHRLVP</sequence>
<dbReference type="SUPFAM" id="SSF53850">
    <property type="entry name" value="Periplasmic binding protein-like II"/>
    <property type="match status" value="1"/>
</dbReference>
<dbReference type="Pfam" id="PF13416">
    <property type="entry name" value="SBP_bac_8"/>
    <property type="match status" value="1"/>
</dbReference>
<dbReference type="Gene3D" id="3.40.190.10">
    <property type="entry name" value="Periplasmic binding protein-like II"/>
    <property type="match status" value="1"/>
</dbReference>
<dbReference type="PANTHER" id="PTHR43649">
    <property type="entry name" value="ARABINOSE-BINDING PROTEIN-RELATED"/>
    <property type="match status" value="1"/>
</dbReference>
<dbReference type="PANTHER" id="PTHR43649:SF32">
    <property type="entry name" value="SUGAR BINDING SECRETED PROTEIN"/>
    <property type="match status" value="1"/>
</dbReference>
<dbReference type="InterPro" id="IPR050490">
    <property type="entry name" value="Bact_solute-bd_prot1"/>
</dbReference>
<comment type="caution">
    <text evidence="1">The sequence shown here is derived from an EMBL/GenBank/DDBJ whole genome shotgun (WGS) entry which is preliminary data.</text>
</comment>
<dbReference type="PROSITE" id="PS51257">
    <property type="entry name" value="PROKAR_LIPOPROTEIN"/>
    <property type="match status" value="1"/>
</dbReference>
<dbReference type="Proteomes" id="UP000027345">
    <property type="component" value="Unassembled WGS sequence"/>
</dbReference>
<dbReference type="AlphaFoldDB" id="A0A066TUH7"/>
<reference evidence="1 2" key="1">
    <citation type="submission" date="2014-05" db="EMBL/GenBank/DDBJ databases">
        <title>Draft genome sequence of Amycolatopsis rifamycinica DSM 46095.</title>
        <authorList>
            <person name="Lal R."/>
            <person name="Saxena A."/>
            <person name="Kumari R."/>
            <person name="Mukherjee U."/>
            <person name="Singh P."/>
            <person name="Sangwan N."/>
            <person name="Mahato N.K."/>
        </authorList>
    </citation>
    <scope>NUCLEOTIDE SEQUENCE [LARGE SCALE GENOMIC DNA]</scope>
    <source>
        <strain evidence="1 2">DSM 46095</strain>
    </source>
</reference>
<evidence type="ECO:0000313" key="2">
    <source>
        <dbReference type="Proteomes" id="UP000027345"/>
    </source>
</evidence>
<dbReference type="eggNOG" id="COG1653">
    <property type="taxonomic scope" value="Bacteria"/>
</dbReference>
<evidence type="ECO:0000313" key="1">
    <source>
        <dbReference type="EMBL" id="KDN18836.1"/>
    </source>
</evidence>
<accession>A0A066TUH7</accession>
<proteinExistence type="predicted"/>